<gene>
    <name evidence="1" type="ORF">HPB47_027145</name>
</gene>
<dbReference type="EMBL" id="JABSTQ010009807">
    <property type="protein sequence ID" value="KAG0425716.1"/>
    <property type="molecule type" value="Genomic_DNA"/>
</dbReference>
<dbReference type="Proteomes" id="UP000805193">
    <property type="component" value="Unassembled WGS sequence"/>
</dbReference>
<evidence type="ECO:0000313" key="2">
    <source>
        <dbReference type="Proteomes" id="UP000805193"/>
    </source>
</evidence>
<name>A0AC60PX93_IXOPE</name>
<reference evidence="1 2" key="1">
    <citation type="journal article" date="2020" name="Cell">
        <title>Large-Scale Comparative Analyses of Tick Genomes Elucidate Their Genetic Diversity and Vector Capacities.</title>
        <authorList>
            <consortium name="Tick Genome and Microbiome Consortium (TIGMIC)"/>
            <person name="Jia N."/>
            <person name="Wang J."/>
            <person name="Shi W."/>
            <person name="Du L."/>
            <person name="Sun Y."/>
            <person name="Zhan W."/>
            <person name="Jiang J.F."/>
            <person name="Wang Q."/>
            <person name="Zhang B."/>
            <person name="Ji P."/>
            <person name="Bell-Sakyi L."/>
            <person name="Cui X.M."/>
            <person name="Yuan T.T."/>
            <person name="Jiang B.G."/>
            <person name="Yang W.F."/>
            <person name="Lam T.T."/>
            <person name="Chang Q.C."/>
            <person name="Ding S.J."/>
            <person name="Wang X.J."/>
            <person name="Zhu J.G."/>
            <person name="Ruan X.D."/>
            <person name="Zhao L."/>
            <person name="Wei J.T."/>
            <person name="Ye R.Z."/>
            <person name="Que T.C."/>
            <person name="Du C.H."/>
            <person name="Zhou Y.H."/>
            <person name="Cheng J.X."/>
            <person name="Dai P.F."/>
            <person name="Guo W.B."/>
            <person name="Han X.H."/>
            <person name="Huang E.J."/>
            <person name="Li L.F."/>
            <person name="Wei W."/>
            <person name="Gao Y.C."/>
            <person name="Liu J.Z."/>
            <person name="Shao H.Z."/>
            <person name="Wang X."/>
            <person name="Wang C.C."/>
            <person name="Yang T.C."/>
            <person name="Huo Q.B."/>
            <person name="Li W."/>
            <person name="Chen H.Y."/>
            <person name="Chen S.E."/>
            <person name="Zhou L.G."/>
            <person name="Ni X.B."/>
            <person name="Tian J.H."/>
            <person name="Sheng Y."/>
            <person name="Liu T."/>
            <person name="Pan Y.S."/>
            <person name="Xia L.Y."/>
            <person name="Li J."/>
            <person name="Zhao F."/>
            <person name="Cao W.C."/>
        </authorList>
    </citation>
    <scope>NUCLEOTIDE SEQUENCE [LARGE SCALE GENOMIC DNA]</scope>
    <source>
        <strain evidence="1">Iper-2018</strain>
    </source>
</reference>
<sequence>MPRAVYKSVDGYCVPQAFNEECVRSALNYEPQPEDLFIVSYPKCGTTWTQHIVYNILNDRPLPSIVSDFRRKMPFLELKGAQSVRDMSRPGAIKTHMPFRSTLFSKHARYIYVCRNPYDCCVSFFYHAKNKPDHQFADGTFSEFFEMFVEGALAYGDYFDHLLPWYEHRDDPNVLLLTYEGLKKDTAAWVLKIADFLGENHGTRLRADPVALNEVAMAEAMYREVEGYYLHVTFSDECVRSALRYKPQPGELFIVSYPKCGTTWMQHIVYDILHGRSPPKDVLSFYREMPFLEYQGADSARDMPRPGPIKTHMPFQLQPYSKDAKYIYITRNPYDCCVSFFYHTKAMPEYKFQDGTFEEFFEMFIEGTADVGDYFDHVLSWYEHRNDPNVLFLTYEDLKKDTAAWVLKIADFIGEEYGKRLREGQGALDAILDRTSFRSMQQDVNDCFKQLYENVKTVPEEEKPEWLKQMKEAWGEDVLQYEMKGDFARKGVVGDWRNHFSADQVKRLKKRIAFKTRGTDLMNLWKDADIP</sequence>
<comment type="caution">
    <text evidence="1">The sequence shown here is derived from an EMBL/GenBank/DDBJ whole genome shotgun (WGS) entry which is preliminary data.</text>
</comment>
<proteinExistence type="predicted"/>
<protein>
    <submittedName>
        <fullName evidence="1">Uncharacterized protein</fullName>
    </submittedName>
</protein>
<accession>A0AC60PX93</accession>
<evidence type="ECO:0000313" key="1">
    <source>
        <dbReference type="EMBL" id="KAG0425716.1"/>
    </source>
</evidence>
<organism evidence="1 2">
    <name type="scientific">Ixodes persulcatus</name>
    <name type="common">Taiga tick</name>
    <dbReference type="NCBI Taxonomy" id="34615"/>
    <lineage>
        <taxon>Eukaryota</taxon>
        <taxon>Metazoa</taxon>
        <taxon>Ecdysozoa</taxon>
        <taxon>Arthropoda</taxon>
        <taxon>Chelicerata</taxon>
        <taxon>Arachnida</taxon>
        <taxon>Acari</taxon>
        <taxon>Parasitiformes</taxon>
        <taxon>Ixodida</taxon>
        <taxon>Ixodoidea</taxon>
        <taxon>Ixodidae</taxon>
        <taxon>Ixodinae</taxon>
        <taxon>Ixodes</taxon>
    </lineage>
</organism>
<keyword evidence="2" id="KW-1185">Reference proteome</keyword>